<sequence>MKKITVLAALAAVSTLSAPAFAQEEQKVETYVGATAGYHDIGAGVARDDGAIFGGYAGVDVPLGGQFVIGLEGNFNLGTGAIDSEYGIATKLGVNVGEGHQLFVRGGYQEVDFDLSHIAGAPVPAGLDDTDGDYLVGIGGQFKLNENVRLRAVVDTIAFDSTRATVGVQFNF</sequence>
<organism evidence="4 5">
    <name type="scientific">Sphingorhabdus lutea</name>
    <dbReference type="NCBI Taxonomy" id="1913578"/>
    <lineage>
        <taxon>Bacteria</taxon>
        <taxon>Pseudomonadati</taxon>
        <taxon>Pseudomonadota</taxon>
        <taxon>Alphaproteobacteria</taxon>
        <taxon>Sphingomonadales</taxon>
        <taxon>Sphingomonadaceae</taxon>
        <taxon>Sphingorhabdus</taxon>
    </lineage>
</organism>
<dbReference type="Pfam" id="PF13505">
    <property type="entry name" value="OMP_b-brl"/>
    <property type="match status" value="1"/>
</dbReference>
<dbReference type="KEGG" id="sphl:LPB140_11845"/>
<keyword evidence="5" id="KW-1185">Reference proteome</keyword>
<dbReference type="Gene3D" id="2.40.160.20">
    <property type="match status" value="1"/>
</dbReference>
<evidence type="ECO:0000256" key="1">
    <source>
        <dbReference type="ARBA" id="ARBA00022729"/>
    </source>
</evidence>
<keyword evidence="1 2" id="KW-0732">Signal</keyword>
<feature type="domain" description="Outer membrane protein beta-barrel" evidence="3">
    <location>
        <begin position="8"/>
        <end position="169"/>
    </location>
</feature>
<evidence type="ECO:0000313" key="4">
    <source>
        <dbReference type="EMBL" id="APG63364.1"/>
    </source>
</evidence>
<evidence type="ECO:0000259" key="3">
    <source>
        <dbReference type="Pfam" id="PF13505"/>
    </source>
</evidence>
<dbReference type="AlphaFoldDB" id="A0A1L3JE07"/>
<feature type="chain" id="PRO_5012611465" description="Outer membrane protein beta-barrel domain-containing protein" evidence="2">
    <location>
        <begin position="23"/>
        <end position="172"/>
    </location>
</feature>
<evidence type="ECO:0000313" key="5">
    <source>
        <dbReference type="Proteomes" id="UP000242561"/>
    </source>
</evidence>
<dbReference type="EMBL" id="CP018154">
    <property type="protein sequence ID" value="APG63364.1"/>
    <property type="molecule type" value="Genomic_DNA"/>
</dbReference>
<dbReference type="STRING" id="1913578.LPB140_11845"/>
<feature type="signal peptide" evidence="2">
    <location>
        <begin position="1"/>
        <end position="22"/>
    </location>
</feature>
<dbReference type="InterPro" id="IPR011250">
    <property type="entry name" value="OMP/PagP_B-barrel"/>
</dbReference>
<protein>
    <recommendedName>
        <fullName evidence="3">Outer membrane protein beta-barrel domain-containing protein</fullName>
    </recommendedName>
</protein>
<accession>A0A1L3JE07</accession>
<proteinExistence type="predicted"/>
<dbReference type="OrthoDB" id="7594964at2"/>
<dbReference type="RefSeq" id="WP_072560017.1">
    <property type="nucleotide sequence ID" value="NZ_CP018154.1"/>
</dbReference>
<name>A0A1L3JE07_9SPHN</name>
<gene>
    <name evidence="4" type="ORF">LPB140_11845</name>
</gene>
<dbReference type="InterPro" id="IPR027385">
    <property type="entry name" value="Beta-barrel_OMP"/>
</dbReference>
<reference evidence="4 5" key="1">
    <citation type="submission" date="2016-11" db="EMBL/GenBank/DDBJ databases">
        <title>Sphingorhabdus sp. LPB0140, isolated from marine environment.</title>
        <authorList>
            <person name="Kim E."/>
            <person name="Yi H."/>
        </authorList>
    </citation>
    <scope>NUCLEOTIDE SEQUENCE [LARGE SCALE GENOMIC DNA]</scope>
    <source>
        <strain evidence="4 5">LPB0140</strain>
    </source>
</reference>
<dbReference type="Proteomes" id="UP000242561">
    <property type="component" value="Chromosome"/>
</dbReference>
<dbReference type="SUPFAM" id="SSF56925">
    <property type="entry name" value="OMPA-like"/>
    <property type="match status" value="1"/>
</dbReference>
<evidence type="ECO:0000256" key="2">
    <source>
        <dbReference type="SAM" id="SignalP"/>
    </source>
</evidence>